<dbReference type="SMART" id="SM00360">
    <property type="entry name" value="RRM"/>
    <property type="match status" value="1"/>
</dbReference>
<dbReference type="Gene3D" id="3.30.70.330">
    <property type="match status" value="1"/>
</dbReference>
<dbReference type="InterPro" id="IPR035979">
    <property type="entry name" value="RBD_domain_sf"/>
</dbReference>
<evidence type="ECO:0000259" key="4">
    <source>
        <dbReference type="PROSITE" id="PS50102"/>
    </source>
</evidence>
<keyword evidence="6" id="KW-1185">Reference proteome</keyword>
<name>A0A0D7AW23_9AGAR</name>
<proteinExistence type="predicted"/>
<dbReference type="EMBL" id="KN880787">
    <property type="protein sequence ID" value="KIY62407.1"/>
    <property type="molecule type" value="Genomic_DNA"/>
</dbReference>
<evidence type="ECO:0000313" key="6">
    <source>
        <dbReference type="Proteomes" id="UP000054007"/>
    </source>
</evidence>
<dbReference type="PROSITE" id="PS50102">
    <property type="entry name" value="RRM"/>
    <property type="match status" value="1"/>
</dbReference>
<dbReference type="STRING" id="1314674.A0A0D7AW23"/>
<dbReference type="GO" id="GO:0005634">
    <property type="term" value="C:nucleus"/>
    <property type="evidence" value="ECO:0007669"/>
    <property type="project" value="TreeGrafter"/>
</dbReference>
<feature type="compositionally biased region" description="Low complexity" evidence="3">
    <location>
        <begin position="34"/>
        <end position="46"/>
    </location>
</feature>
<feature type="region of interest" description="Disordered" evidence="3">
    <location>
        <begin position="1"/>
        <end position="46"/>
    </location>
</feature>
<dbReference type="OrthoDB" id="346839at2759"/>
<accession>A0A0D7AW23</accession>
<evidence type="ECO:0000256" key="1">
    <source>
        <dbReference type="ARBA" id="ARBA00022884"/>
    </source>
</evidence>
<dbReference type="InterPro" id="IPR000504">
    <property type="entry name" value="RRM_dom"/>
</dbReference>
<dbReference type="AlphaFoldDB" id="A0A0D7AW23"/>
<dbReference type="SUPFAM" id="SSF54928">
    <property type="entry name" value="RNA-binding domain, RBD"/>
    <property type="match status" value="1"/>
</dbReference>
<dbReference type="InterPro" id="IPR051229">
    <property type="entry name" value="ALYREF_mRNA_export"/>
</dbReference>
<sequence>MIKTRPARGGSRKGGNNRRRSTGKTEIVKPLPSPASKAKAAPTLKPAPSVTTKIIVSNLPSDVTESQVRDLFVGTVGPVREIALNFDSKGNSKGIATIIFSRNGDGNKAFQKYNNRLIDGS</sequence>
<protein>
    <recommendedName>
        <fullName evidence="4">RRM domain-containing protein</fullName>
    </recommendedName>
</protein>
<reference evidence="5 6" key="1">
    <citation type="journal article" date="2015" name="Fungal Genet. Biol.">
        <title>Evolution of novel wood decay mechanisms in Agaricales revealed by the genome sequences of Fistulina hepatica and Cylindrobasidium torrendii.</title>
        <authorList>
            <person name="Floudas D."/>
            <person name="Held B.W."/>
            <person name="Riley R."/>
            <person name="Nagy L.G."/>
            <person name="Koehler G."/>
            <person name="Ransdell A.S."/>
            <person name="Younus H."/>
            <person name="Chow J."/>
            <person name="Chiniquy J."/>
            <person name="Lipzen A."/>
            <person name="Tritt A."/>
            <person name="Sun H."/>
            <person name="Haridas S."/>
            <person name="LaButti K."/>
            <person name="Ohm R.A."/>
            <person name="Kues U."/>
            <person name="Blanchette R.A."/>
            <person name="Grigoriev I.V."/>
            <person name="Minto R.E."/>
            <person name="Hibbett D.S."/>
        </authorList>
    </citation>
    <scope>NUCLEOTIDE SEQUENCE [LARGE SCALE GENOMIC DNA]</scope>
    <source>
        <strain evidence="5 6">FP15055 ss-10</strain>
    </source>
</reference>
<dbReference type="Pfam" id="PF00076">
    <property type="entry name" value="RRM_1"/>
    <property type="match status" value="1"/>
</dbReference>
<keyword evidence="1 2" id="KW-0694">RNA-binding</keyword>
<evidence type="ECO:0000256" key="3">
    <source>
        <dbReference type="SAM" id="MobiDB-lite"/>
    </source>
</evidence>
<feature type="domain" description="RRM" evidence="4">
    <location>
        <begin position="52"/>
        <end position="121"/>
    </location>
</feature>
<gene>
    <name evidence="5" type="ORF">CYLTODRAFT_361526</name>
</gene>
<dbReference type="PANTHER" id="PTHR19965:SF35">
    <property type="entry name" value="RNA ANNEALING PROTEIN YRA1"/>
    <property type="match status" value="1"/>
</dbReference>
<dbReference type="Proteomes" id="UP000054007">
    <property type="component" value="Unassembled WGS sequence"/>
</dbReference>
<evidence type="ECO:0000313" key="5">
    <source>
        <dbReference type="EMBL" id="KIY62407.1"/>
    </source>
</evidence>
<evidence type="ECO:0000256" key="2">
    <source>
        <dbReference type="PROSITE-ProRule" id="PRU00176"/>
    </source>
</evidence>
<dbReference type="GO" id="GO:0003729">
    <property type="term" value="F:mRNA binding"/>
    <property type="evidence" value="ECO:0007669"/>
    <property type="project" value="TreeGrafter"/>
</dbReference>
<dbReference type="InterPro" id="IPR012677">
    <property type="entry name" value="Nucleotide-bd_a/b_plait_sf"/>
</dbReference>
<dbReference type="PANTHER" id="PTHR19965">
    <property type="entry name" value="RNA AND EXPORT FACTOR BINDING PROTEIN"/>
    <property type="match status" value="1"/>
</dbReference>
<organism evidence="5 6">
    <name type="scientific">Cylindrobasidium torrendii FP15055 ss-10</name>
    <dbReference type="NCBI Taxonomy" id="1314674"/>
    <lineage>
        <taxon>Eukaryota</taxon>
        <taxon>Fungi</taxon>
        <taxon>Dikarya</taxon>
        <taxon>Basidiomycota</taxon>
        <taxon>Agaricomycotina</taxon>
        <taxon>Agaricomycetes</taxon>
        <taxon>Agaricomycetidae</taxon>
        <taxon>Agaricales</taxon>
        <taxon>Marasmiineae</taxon>
        <taxon>Physalacriaceae</taxon>
        <taxon>Cylindrobasidium</taxon>
    </lineage>
</organism>